<dbReference type="Gene3D" id="3.30.530.20">
    <property type="match status" value="1"/>
</dbReference>
<keyword evidence="2" id="KW-1185">Reference proteome</keyword>
<dbReference type="SUPFAM" id="SSF55961">
    <property type="entry name" value="Bet v1-like"/>
    <property type="match status" value="1"/>
</dbReference>
<evidence type="ECO:0000313" key="1">
    <source>
        <dbReference type="EMBL" id="MFC5864395.1"/>
    </source>
</evidence>
<evidence type="ECO:0000313" key="2">
    <source>
        <dbReference type="Proteomes" id="UP001596091"/>
    </source>
</evidence>
<dbReference type="InterPro" id="IPR019587">
    <property type="entry name" value="Polyketide_cyclase/dehydratase"/>
</dbReference>
<gene>
    <name evidence="1" type="ORF">ACFPT7_18965</name>
</gene>
<organism evidence="1 2">
    <name type="scientific">Acidicapsa dinghuensis</name>
    <dbReference type="NCBI Taxonomy" id="2218256"/>
    <lineage>
        <taxon>Bacteria</taxon>
        <taxon>Pseudomonadati</taxon>
        <taxon>Acidobacteriota</taxon>
        <taxon>Terriglobia</taxon>
        <taxon>Terriglobales</taxon>
        <taxon>Acidobacteriaceae</taxon>
        <taxon>Acidicapsa</taxon>
    </lineage>
</organism>
<dbReference type="RefSeq" id="WP_263342131.1">
    <property type="nucleotide sequence ID" value="NZ_JAGSYH010000009.1"/>
</dbReference>
<comment type="caution">
    <text evidence="1">The sequence shown here is derived from an EMBL/GenBank/DDBJ whole genome shotgun (WGS) entry which is preliminary data.</text>
</comment>
<sequence length="153" mass="17497">MQLQSSILIHRTPEQVWSFLGDPTNVPKWDRGVAGVEETTSQPTGIGYEFNTVAHDRLNLPDQGRMTYRIKESNPAAGRCIVELTSRTGNARFFKTAEWRFDIHPAPEGSHLNCTAIFTLRWNYLFLGPMLYLGRKQIMIDLECLKQAIESNR</sequence>
<proteinExistence type="predicted"/>
<name>A0ABW1EJN8_9BACT</name>
<dbReference type="EMBL" id="JBHSPH010000009">
    <property type="protein sequence ID" value="MFC5864395.1"/>
    <property type="molecule type" value="Genomic_DNA"/>
</dbReference>
<dbReference type="InterPro" id="IPR023393">
    <property type="entry name" value="START-like_dom_sf"/>
</dbReference>
<dbReference type="Pfam" id="PF10604">
    <property type="entry name" value="Polyketide_cyc2"/>
    <property type="match status" value="1"/>
</dbReference>
<accession>A0ABW1EJN8</accession>
<protein>
    <submittedName>
        <fullName evidence="1">SRPBCC family protein</fullName>
    </submittedName>
</protein>
<dbReference type="Proteomes" id="UP001596091">
    <property type="component" value="Unassembled WGS sequence"/>
</dbReference>
<reference evidence="2" key="1">
    <citation type="journal article" date="2019" name="Int. J. Syst. Evol. Microbiol.">
        <title>The Global Catalogue of Microorganisms (GCM) 10K type strain sequencing project: providing services to taxonomists for standard genome sequencing and annotation.</title>
        <authorList>
            <consortium name="The Broad Institute Genomics Platform"/>
            <consortium name="The Broad Institute Genome Sequencing Center for Infectious Disease"/>
            <person name="Wu L."/>
            <person name="Ma J."/>
        </authorList>
    </citation>
    <scope>NUCLEOTIDE SEQUENCE [LARGE SCALE GENOMIC DNA]</scope>
    <source>
        <strain evidence="2">JCM 4087</strain>
    </source>
</reference>